<organism evidence="1 2">
    <name type="scientific">Amanita muscaria (strain Koide BX008)</name>
    <dbReference type="NCBI Taxonomy" id="946122"/>
    <lineage>
        <taxon>Eukaryota</taxon>
        <taxon>Fungi</taxon>
        <taxon>Dikarya</taxon>
        <taxon>Basidiomycota</taxon>
        <taxon>Agaricomycotina</taxon>
        <taxon>Agaricomycetes</taxon>
        <taxon>Agaricomycetidae</taxon>
        <taxon>Agaricales</taxon>
        <taxon>Pluteineae</taxon>
        <taxon>Amanitaceae</taxon>
        <taxon>Amanita</taxon>
    </lineage>
</organism>
<dbReference type="HOGENOM" id="CLU_2222584_0_0_1"/>
<name>A0A0C2WDY0_AMAMK</name>
<evidence type="ECO:0000313" key="2">
    <source>
        <dbReference type="Proteomes" id="UP000054549"/>
    </source>
</evidence>
<sequence length="106" mass="12002">MQTVSQRESATAFISHVKWRSVFSYRYPPKTSFLLRIPSLPARKVMGGSGLMLNIKVQGPNVRGRSAMPQDSDLPRTTAFSYKNRYIEVIFEYSSCRPSNCSHGLL</sequence>
<proteinExistence type="predicted"/>
<gene>
    <name evidence="1" type="ORF">M378DRAFT_169072</name>
</gene>
<dbReference type="Proteomes" id="UP000054549">
    <property type="component" value="Unassembled WGS sequence"/>
</dbReference>
<protein>
    <submittedName>
        <fullName evidence="1">Uncharacterized protein</fullName>
    </submittedName>
</protein>
<keyword evidence="2" id="KW-1185">Reference proteome</keyword>
<dbReference type="AlphaFoldDB" id="A0A0C2WDY0"/>
<reference evidence="1 2" key="1">
    <citation type="submission" date="2014-04" db="EMBL/GenBank/DDBJ databases">
        <title>Evolutionary Origins and Diversification of the Mycorrhizal Mutualists.</title>
        <authorList>
            <consortium name="DOE Joint Genome Institute"/>
            <consortium name="Mycorrhizal Genomics Consortium"/>
            <person name="Kohler A."/>
            <person name="Kuo A."/>
            <person name="Nagy L.G."/>
            <person name="Floudas D."/>
            <person name="Copeland A."/>
            <person name="Barry K.W."/>
            <person name="Cichocki N."/>
            <person name="Veneault-Fourrey C."/>
            <person name="LaButti K."/>
            <person name="Lindquist E.A."/>
            <person name="Lipzen A."/>
            <person name="Lundell T."/>
            <person name="Morin E."/>
            <person name="Murat C."/>
            <person name="Riley R."/>
            <person name="Ohm R."/>
            <person name="Sun H."/>
            <person name="Tunlid A."/>
            <person name="Henrissat B."/>
            <person name="Grigoriev I.V."/>
            <person name="Hibbett D.S."/>
            <person name="Martin F."/>
        </authorList>
    </citation>
    <scope>NUCLEOTIDE SEQUENCE [LARGE SCALE GENOMIC DNA]</scope>
    <source>
        <strain evidence="1 2">Koide BX008</strain>
    </source>
</reference>
<dbReference type="InParanoid" id="A0A0C2WDY0"/>
<evidence type="ECO:0000313" key="1">
    <source>
        <dbReference type="EMBL" id="KIL59562.1"/>
    </source>
</evidence>
<accession>A0A0C2WDY0</accession>
<dbReference type="EMBL" id="KN818313">
    <property type="protein sequence ID" value="KIL59562.1"/>
    <property type="molecule type" value="Genomic_DNA"/>
</dbReference>